<dbReference type="CDD" id="cd00408">
    <property type="entry name" value="DHDPS-like"/>
    <property type="match status" value="1"/>
</dbReference>
<dbReference type="PANTHER" id="PTHR12128">
    <property type="entry name" value="DIHYDRODIPICOLINATE SYNTHASE"/>
    <property type="match status" value="1"/>
</dbReference>
<dbReference type="InterPro" id="IPR013785">
    <property type="entry name" value="Aldolase_TIM"/>
</dbReference>
<protein>
    <submittedName>
        <fullName evidence="4">Dihydrodipicolinate synthase family protein</fullName>
    </submittedName>
</protein>
<organism evidence="4 5">
    <name type="scientific">Paracoccus rhizosphaerae</name>
    <dbReference type="NCBI Taxonomy" id="1133347"/>
    <lineage>
        <taxon>Bacteria</taxon>
        <taxon>Pseudomonadati</taxon>
        <taxon>Pseudomonadota</taxon>
        <taxon>Alphaproteobacteria</taxon>
        <taxon>Rhodobacterales</taxon>
        <taxon>Paracoccaceae</taxon>
        <taxon>Paracoccus</taxon>
    </lineage>
</organism>
<keyword evidence="5" id="KW-1185">Reference proteome</keyword>
<dbReference type="Pfam" id="PF00701">
    <property type="entry name" value="DHDPS"/>
    <property type="match status" value="1"/>
</dbReference>
<sequence>MAEIVASMRGLSAFPITPTSEDGQPILDDLCGLVRRLAGSGVDSIGLLGSTGGYAYLDPGQRRQVVEAALQAADVKVPVIVGVGALRTDTAESLARHATDAGAAGLLLAPMSYTPLTDDEVLQHFQAVADASDLPICIYNNPTTTHFTFSPQLLARLATLPTVTAVKMPLPADGDFAAEIDLLRRDLPPGFVVGYSGDWGCTSALLRGADAWFSVAAGLWPEQTALLARAASDGDQTATALSQDRFGPLWKLFRDHGSLRVVYAAANILGLTTARPPRPILPLPDPIHAEVGAAVAALES</sequence>
<dbReference type="EMBL" id="JBHLWQ010000186">
    <property type="protein sequence ID" value="MFC0202394.1"/>
    <property type="molecule type" value="Genomic_DNA"/>
</dbReference>
<proteinExistence type="inferred from homology"/>
<dbReference type="RefSeq" id="WP_265506440.1">
    <property type="nucleotide sequence ID" value="NZ_JAOTBE010000012.1"/>
</dbReference>
<comment type="caution">
    <text evidence="4">The sequence shown here is derived from an EMBL/GenBank/DDBJ whole genome shotgun (WGS) entry which is preliminary data.</text>
</comment>
<evidence type="ECO:0000313" key="5">
    <source>
        <dbReference type="Proteomes" id="UP001589795"/>
    </source>
</evidence>
<dbReference type="Gene3D" id="3.20.20.70">
    <property type="entry name" value="Aldolase class I"/>
    <property type="match status" value="1"/>
</dbReference>
<dbReference type="SMART" id="SM01130">
    <property type="entry name" value="DHDPS"/>
    <property type="match status" value="1"/>
</dbReference>
<keyword evidence="2 3" id="KW-0456">Lyase</keyword>
<dbReference type="PIRSF" id="PIRSF001365">
    <property type="entry name" value="DHDPS"/>
    <property type="match status" value="1"/>
</dbReference>
<evidence type="ECO:0000256" key="2">
    <source>
        <dbReference type="ARBA" id="ARBA00023239"/>
    </source>
</evidence>
<name>A0ABV6CNR9_9RHOB</name>
<evidence type="ECO:0000256" key="3">
    <source>
        <dbReference type="PIRNR" id="PIRNR001365"/>
    </source>
</evidence>
<dbReference type="PRINTS" id="PR00146">
    <property type="entry name" value="DHPICSNTHASE"/>
</dbReference>
<reference evidence="4 5" key="1">
    <citation type="submission" date="2024-09" db="EMBL/GenBank/DDBJ databases">
        <authorList>
            <person name="Sun Q."/>
            <person name="Mori K."/>
        </authorList>
    </citation>
    <scope>NUCLEOTIDE SEQUENCE [LARGE SCALE GENOMIC DNA]</scope>
    <source>
        <strain evidence="4 5">CCM 7904</strain>
    </source>
</reference>
<dbReference type="SUPFAM" id="SSF51569">
    <property type="entry name" value="Aldolase"/>
    <property type="match status" value="1"/>
</dbReference>
<dbReference type="Proteomes" id="UP001589795">
    <property type="component" value="Unassembled WGS sequence"/>
</dbReference>
<comment type="similarity">
    <text evidence="1 3">Belongs to the DapA family.</text>
</comment>
<dbReference type="PANTHER" id="PTHR12128:SF66">
    <property type="entry name" value="4-HYDROXY-2-OXOGLUTARATE ALDOLASE, MITOCHONDRIAL"/>
    <property type="match status" value="1"/>
</dbReference>
<dbReference type="InterPro" id="IPR002220">
    <property type="entry name" value="DapA-like"/>
</dbReference>
<evidence type="ECO:0000256" key="1">
    <source>
        <dbReference type="ARBA" id="ARBA00007592"/>
    </source>
</evidence>
<evidence type="ECO:0000313" key="4">
    <source>
        <dbReference type="EMBL" id="MFC0202394.1"/>
    </source>
</evidence>
<gene>
    <name evidence="4" type="ORF">ACFFIZ_19310</name>
</gene>
<accession>A0ABV6CNR9</accession>